<reference evidence="3" key="1">
    <citation type="submission" date="2016-11" db="UniProtKB">
        <authorList>
            <consortium name="WormBaseParasite"/>
        </authorList>
    </citation>
    <scope>IDENTIFICATION</scope>
</reference>
<protein>
    <submittedName>
        <fullName evidence="3">C2H2-type domain-containing protein</fullName>
    </submittedName>
</protein>
<dbReference type="WBParaSite" id="maker-uti_cns_0000856-snap-gene-0.10-mRNA-1">
    <property type="protein sequence ID" value="maker-uti_cns_0000856-snap-gene-0.10-mRNA-1"/>
    <property type="gene ID" value="maker-uti_cns_0000856-snap-gene-0.10"/>
</dbReference>
<sequence>IVFVCGNWRPRPSRLWRPRRRPWRRAPTAPATPGQRRAVERDLVDARRAADRWGDRLETASRMAVGLDPRQICRTIDQRRLSIGHADQWLHRFGQPPAHVNIMADNHRSDNAACPVCAQLFSQRSMARHLVRRHIEFVRNFDLATVEEKNGPSSELPVFVRAIAVWKAVRLQRDGDTYNMTMCPHCHRIVRCVERHLKRSCKRKPDATNARQTDMIAQQTVEQPVVSLSAGPSTSGLLDGVDVGPSSDSNFQTATKTANSERRRAQTVTPASNTERQSAAKFATGSTNAAPDHVRPCVIESVDELYNPVEQRPSGDDHVHPSSNNDSVGNSIADATIRKARQFQEQLRPDMDTSDVDIVDMTRVLRVHVELASKQLVRALETSISQVKRPAIGRLASAVQRHQEVGDEIAVGNVVATSDDEIVASLLDAIEQCAKDNETADSEQQGRVIVVPAPPDNDQAADVSSGSDADIQDEADDNAGGSDSSVSETDDPLAVIDYGEAQSIAEDMTNRLVDIWWKINNKIEENKSHVHRRKQLTTAVRGTLAKLKHKLGVSLETWLNAPHQVATDLTEMKTRGVWQASTAGVKACQLQCILAAVKTLFENESDFGAITVIRALRLSEPPNGVFTGAADDVTTAARLLHGIASGVKKLPSNLYHRKTVSAFLIPRIDAVYDNRYHLNDDARQQKYTELFLTVEEYDLVRNRLLELVDMIEKHSWSDLPTQGAWSDIARLVNQTNSPRGRWRDFIMPISRELAFLGTAIFHSNRVLPWIYLCRHHLEDALKNKGSSMDTVITRLPPSEVPHKQGSRGRGATLLSPRRLCKSFILWCEKFVTPALEDLDVQVPDEMQYIFPTSNGTARVTGDYSRLVVDGSVRVIGRNYRASDGRRNQLSAYARFHPDQIEQVTHLYDTSKPVVTRYYAAAAIDAARLEVATDLRDCFEKFAVNQTGDERSKSKCAKVQPSILDASTLATAIEQQISESATTMTTTSGSRRRRRSVSIVLPEQHDQADVDTAPTKTSGKCRHSQSLSPRPPSSGKCRLSKSPSPRPPSSDKCRLSKSPSPRPPSSSKCRSLPPSPRSPSSEITR</sequence>
<name>A0A1I8G604_9PLAT</name>
<proteinExistence type="predicted"/>
<feature type="compositionally biased region" description="Polar residues" evidence="1">
    <location>
        <begin position="246"/>
        <end position="258"/>
    </location>
</feature>
<feature type="compositionally biased region" description="Polar residues" evidence="1">
    <location>
        <begin position="266"/>
        <end position="277"/>
    </location>
</feature>
<accession>A0A1I8G604</accession>
<feature type="region of interest" description="Disordered" evidence="1">
    <location>
        <begin position="452"/>
        <end position="492"/>
    </location>
</feature>
<feature type="region of interest" description="Disordered" evidence="1">
    <location>
        <begin position="979"/>
        <end position="1084"/>
    </location>
</feature>
<evidence type="ECO:0000313" key="3">
    <source>
        <dbReference type="WBParaSite" id="maker-uti_cns_0000856-snap-gene-0.10-mRNA-1"/>
    </source>
</evidence>
<feature type="compositionally biased region" description="Low complexity" evidence="1">
    <location>
        <begin position="1064"/>
        <end position="1084"/>
    </location>
</feature>
<evidence type="ECO:0000313" key="2">
    <source>
        <dbReference type="Proteomes" id="UP000095280"/>
    </source>
</evidence>
<feature type="compositionally biased region" description="Polar residues" evidence="1">
    <location>
        <begin position="1013"/>
        <end position="1027"/>
    </location>
</feature>
<feature type="compositionally biased region" description="Low complexity" evidence="1">
    <location>
        <begin position="979"/>
        <end position="988"/>
    </location>
</feature>
<evidence type="ECO:0000256" key="1">
    <source>
        <dbReference type="SAM" id="MobiDB-lite"/>
    </source>
</evidence>
<dbReference type="AlphaFoldDB" id="A0A1I8G604"/>
<organism evidence="2 3">
    <name type="scientific">Macrostomum lignano</name>
    <dbReference type="NCBI Taxonomy" id="282301"/>
    <lineage>
        <taxon>Eukaryota</taxon>
        <taxon>Metazoa</taxon>
        <taxon>Spiralia</taxon>
        <taxon>Lophotrochozoa</taxon>
        <taxon>Platyhelminthes</taxon>
        <taxon>Rhabditophora</taxon>
        <taxon>Macrostomorpha</taxon>
        <taxon>Macrostomida</taxon>
        <taxon>Macrostomidae</taxon>
        <taxon>Macrostomum</taxon>
    </lineage>
</organism>
<keyword evidence="2" id="KW-1185">Reference proteome</keyword>
<feature type="region of interest" description="Disordered" evidence="1">
    <location>
        <begin position="242"/>
        <end position="289"/>
    </location>
</feature>
<dbReference type="Proteomes" id="UP000095280">
    <property type="component" value="Unplaced"/>
</dbReference>
<feature type="region of interest" description="Disordered" evidence="1">
    <location>
        <begin position="309"/>
        <end position="329"/>
    </location>
</feature>